<proteinExistence type="predicted"/>
<comment type="caution">
    <text evidence="1">The sequence shown here is derived from an EMBL/GenBank/DDBJ whole genome shotgun (WGS) entry which is preliminary data.</text>
</comment>
<name>A0AAD8FK05_BIOPF</name>
<sequence length="73" mass="8149">QTLLPLQPNITNTLDGSAEQLKKTGHQFFIGTVCKRAHSSAAKAGYKKKKSTMHRIDKVVNEIINYFIQANCC</sequence>
<dbReference type="AlphaFoldDB" id="A0AAD8FK05"/>
<protein>
    <submittedName>
        <fullName evidence="1">Uncharacterized protein</fullName>
    </submittedName>
</protein>
<organism evidence="1 2">
    <name type="scientific">Biomphalaria pfeifferi</name>
    <name type="common">Bloodfluke planorb</name>
    <name type="synonym">Freshwater snail</name>
    <dbReference type="NCBI Taxonomy" id="112525"/>
    <lineage>
        <taxon>Eukaryota</taxon>
        <taxon>Metazoa</taxon>
        <taxon>Spiralia</taxon>
        <taxon>Lophotrochozoa</taxon>
        <taxon>Mollusca</taxon>
        <taxon>Gastropoda</taxon>
        <taxon>Heterobranchia</taxon>
        <taxon>Euthyneura</taxon>
        <taxon>Panpulmonata</taxon>
        <taxon>Hygrophila</taxon>
        <taxon>Lymnaeoidea</taxon>
        <taxon>Planorbidae</taxon>
        <taxon>Biomphalaria</taxon>
    </lineage>
</organism>
<reference evidence="1" key="2">
    <citation type="submission" date="2023-04" db="EMBL/GenBank/DDBJ databases">
        <authorList>
            <person name="Bu L."/>
            <person name="Lu L."/>
            <person name="Laidemitt M.R."/>
            <person name="Zhang S.M."/>
            <person name="Mutuku M."/>
            <person name="Mkoji G."/>
            <person name="Steinauer M."/>
            <person name="Loker E.S."/>
        </authorList>
    </citation>
    <scope>NUCLEOTIDE SEQUENCE</scope>
    <source>
        <strain evidence="1">KasaAsao</strain>
        <tissue evidence="1">Whole Snail</tissue>
    </source>
</reference>
<dbReference type="Proteomes" id="UP001233172">
    <property type="component" value="Unassembled WGS sequence"/>
</dbReference>
<reference evidence="1" key="1">
    <citation type="journal article" date="2023" name="PLoS Negl. Trop. Dis.">
        <title>A genome sequence for Biomphalaria pfeifferi, the major vector snail for the human-infecting parasite Schistosoma mansoni.</title>
        <authorList>
            <person name="Bu L."/>
            <person name="Lu L."/>
            <person name="Laidemitt M.R."/>
            <person name="Zhang S.M."/>
            <person name="Mutuku M."/>
            <person name="Mkoji G."/>
            <person name="Steinauer M."/>
            <person name="Loker E.S."/>
        </authorList>
    </citation>
    <scope>NUCLEOTIDE SEQUENCE</scope>
    <source>
        <strain evidence="1">KasaAsao</strain>
    </source>
</reference>
<keyword evidence="2" id="KW-1185">Reference proteome</keyword>
<feature type="non-terminal residue" evidence="1">
    <location>
        <position position="1"/>
    </location>
</feature>
<dbReference type="EMBL" id="JASAOG010000009">
    <property type="protein sequence ID" value="KAK0066753.1"/>
    <property type="molecule type" value="Genomic_DNA"/>
</dbReference>
<evidence type="ECO:0000313" key="1">
    <source>
        <dbReference type="EMBL" id="KAK0066753.1"/>
    </source>
</evidence>
<accession>A0AAD8FK05</accession>
<evidence type="ECO:0000313" key="2">
    <source>
        <dbReference type="Proteomes" id="UP001233172"/>
    </source>
</evidence>
<gene>
    <name evidence="1" type="ORF">Bpfe_003488</name>
</gene>